<feature type="domain" description="DNA2/NAM7 helicase-like C-terminal" evidence="3">
    <location>
        <begin position="1335"/>
        <end position="1495"/>
    </location>
</feature>
<reference evidence="5" key="1">
    <citation type="submission" date="2025-08" db="UniProtKB">
        <authorList>
            <consortium name="RefSeq"/>
        </authorList>
    </citation>
    <scope>IDENTIFICATION</scope>
    <source>
        <tissue evidence="5">Total insect</tissue>
    </source>
</reference>
<feature type="compositionally biased region" description="Low complexity" evidence="1">
    <location>
        <begin position="104"/>
        <end position="168"/>
    </location>
</feature>
<dbReference type="PANTHER" id="PTHR10887">
    <property type="entry name" value="DNA2/NAM7 HELICASE FAMILY"/>
    <property type="match status" value="1"/>
</dbReference>
<dbReference type="Gene3D" id="3.40.50.300">
    <property type="entry name" value="P-loop containing nucleotide triphosphate hydrolases"/>
    <property type="match status" value="2"/>
</dbReference>
<evidence type="ECO:0000313" key="4">
    <source>
        <dbReference type="Proteomes" id="UP000515158"/>
    </source>
</evidence>
<feature type="compositionally biased region" description="Acidic residues" evidence="1">
    <location>
        <begin position="490"/>
        <end position="500"/>
    </location>
</feature>
<feature type="compositionally biased region" description="Basic and acidic residues" evidence="1">
    <location>
        <begin position="501"/>
        <end position="515"/>
    </location>
</feature>
<feature type="domain" description="DNA2/NAM7 helicase helicase" evidence="2">
    <location>
        <begin position="1057"/>
        <end position="1309"/>
    </location>
</feature>
<organism evidence="5">
    <name type="scientific">Thrips palmi</name>
    <name type="common">Melon thrips</name>
    <dbReference type="NCBI Taxonomy" id="161013"/>
    <lineage>
        <taxon>Eukaryota</taxon>
        <taxon>Metazoa</taxon>
        <taxon>Ecdysozoa</taxon>
        <taxon>Arthropoda</taxon>
        <taxon>Hexapoda</taxon>
        <taxon>Insecta</taxon>
        <taxon>Pterygota</taxon>
        <taxon>Neoptera</taxon>
        <taxon>Paraneoptera</taxon>
        <taxon>Thysanoptera</taxon>
        <taxon>Terebrantia</taxon>
        <taxon>Thripoidea</taxon>
        <taxon>Thripidae</taxon>
        <taxon>Thrips</taxon>
    </lineage>
</organism>
<proteinExistence type="predicted"/>
<dbReference type="InterPro" id="IPR045055">
    <property type="entry name" value="DNA2/NAM7-like"/>
</dbReference>
<evidence type="ECO:0000259" key="3">
    <source>
        <dbReference type="Pfam" id="PF13087"/>
    </source>
</evidence>
<sequence length="1534" mass="168259">MTTGSRGPRFIYISVGRGVRASVLIVTPGAPQSPPVSLGEEAVRDAYLGPHGVWAISGLGAAAAMSQQLETDERASATPTPLPEPPVAVPIDPSLFKKRSNSRSPRGGLNPGSNPGSSPGCSRSSPTGSSSSRSPRGVPNPGSSTSPGCSRSSPTGSSSSQTPAAGPSQTSSQNHGCNQRHGCWQNPGCTRPDCSHSGCDHPGCSHWGCSNPGCCRNAGSIAPGQDNSGSGGPCCGHALCCSRASQASSSHGLCSQEKGDQGHFAAAAAATSIGTCPDVDVDLSTFFIKEEPADVDPADVDPAEAGAFGGLPVLSIASVAGNADDQWGLQTTLDFEAEVKTEPIEQYYDFCESEEEQDFDAEAEYSSVEPAASRVSPEVEVLPVPAREFEVVDLEAEWEDRESPPGSPLGDKQPPPRVVVKEEAAGAAREADFSPAAARPAQPAQPGAEGVISRVKGERDRAGRSERSVKLERDHDEEAGRALLFGQQEFPDDGEEELVADEERQADSEQQERTSGRSTALYPAVSSKKLLEMKLHVATIVNVYNEMKKPRFRTFSEERASSTSPVTVTHKSRARRPHSPAGPADKRRSSHDASSKKAKRDPSASPCRRSRPSSTDTARAKKASGRDPSPSSKDAKHPKKKALAPAPASVKKRRLQGVNEEVADEPLSPPAPASVKKRRLQGVKEEPVDEPLSPPAPPAPASVKKRRLQGVKEELADEPLSPPPPAPKSKKAFAGPASVKNKKKLPVLPAAQHPTVLSPQYDGRSPLFMEDDTPRKSYSSGPAESSEKGPIRASVRPSWLESLLYSIGKWRPEWLKEARHISSKKVPPLLPNMERFDVETKHLQFDSIDEYLSHFQNALLIELWETIRKESRPSKPFLTAVESSQDKPLLGNKRKRTLTCHCGSDQKSPFRLGDLVIVGPIGKSSEPAKPHFGYIEVASRNQVVSDSVRLSVHLQEHFKKEPDFKFSFKVTLCSDDNPETVPKVLALKKLTNVYEEVELFKFLSDFAIHNMAPLVLKPYYAIRPEPVFGLKTGGDLHPLAQKPVLLSLIQDIVDYEAPSLSVVEGGPGTGKTHLVAALAQELVERKHKLNRDCYVIIAAKSNNQLDIILEKLQARNPMLSDDPKNRDPDAFRPVWLGNELRVGDRLRRNSLRQLAEKHLLKQNTEPLEKDRRALMKEIARNETKLIKMTKKNFNFPDIASATAKMKLELTLLNERIEMISSQAKDENVAFSTILKKCDILLTTFSCNFYRSKAQEAILQSNQRKHKVLIIDDASEVGEPTVIKLMVLFGITDVVLFGDTRQHTPYVSSKWARNAGLVVPLMKRYTNALKEAQCVPPARFLSRQFRMHPDVLRGINKTFYEESMKPSNDYKRYLAEVQEHQLRPYVWFNCTYFDEKKKKKNEADFVIKLLSSILSCKSYPSDSVKKPISVISFSKDINALLACTEYAKYCDVAEHISSMEYDIVILSFGPSMRLRVDRTICALTRARKSLFICGNIEDLSPKFLALFKDARDLNCTEDVTTGDIEVEDICKLIRI</sequence>
<dbReference type="Pfam" id="PF13087">
    <property type="entry name" value="AAA_12"/>
    <property type="match status" value="1"/>
</dbReference>
<accession>A0A6P8ZLL5</accession>
<dbReference type="RefSeq" id="XP_034239064.1">
    <property type="nucleotide sequence ID" value="XM_034383173.1"/>
</dbReference>
<feature type="region of interest" description="Disordered" evidence="1">
    <location>
        <begin position="555"/>
        <end position="791"/>
    </location>
</feature>
<dbReference type="InterPro" id="IPR041677">
    <property type="entry name" value="DNA2/NAM7_AAA_11"/>
</dbReference>
<dbReference type="InParanoid" id="A0A6P8ZLL5"/>
<name>A0A6P8ZLL5_THRPL</name>
<dbReference type="OrthoDB" id="2285229at2759"/>
<evidence type="ECO:0000259" key="2">
    <source>
        <dbReference type="Pfam" id="PF13086"/>
    </source>
</evidence>
<evidence type="ECO:0000313" key="5">
    <source>
        <dbReference type="RefSeq" id="XP_034239064.1"/>
    </source>
</evidence>
<dbReference type="GeneID" id="117643986"/>
<dbReference type="Proteomes" id="UP000515158">
    <property type="component" value="Unplaced"/>
</dbReference>
<gene>
    <name evidence="5" type="primary">LOC117643986</name>
</gene>
<feature type="region of interest" description="Disordered" evidence="1">
    <location>
        <begin position="396"/>
        <end position="524"/>
    </location>
</feature>
<dbReference type="InterPro" id="IPR041679">
    <property type="entry name" value="DNA2/NAM7-like_C"/>
</dbReference>
<dbReference type="PANTHER" id="PTHR10887:SF495">
    <property type="entry name" value="HELICASE SENATAXIN ISOFORM X1-RELATED"/>
    <property type="match status" value="1"/>
</dbReference>
<feature type="compositionally biased region" description="Basic and acidic residues" evidence="1">
    <location>
        <begin position="584"/>
        <end position="595"/>
    </location>
</feature>
<feature type="compositionally biased region" description="Basic and acidic residues" evidence="1">
    <location>
        <begin position="419"/>
        <end position="432"/>
    </location>
</feature>
<feature type="region of interest" description="Disordered" evidence="1">
    <location>
        <begin position="65"/>
        <end position="177"/>
    </location>
</feature>
<dbReference type="GO" id="GO:0004386">
    <property type="term" value="F:helicase activity"/>
    <property type="evidence" value="ECO:0007669"/>
    <property type="project" value="InterPro"/>
</dbReference>
<protein>
    <submittedName>
        <fullName evidence="5">Uncharacterized protein LOC117643986</fullName>
    </submittedName>
</protein>
<dbReference type="SUPFAM" id="SSF52540">
    <property type="entry name" value="P-loop containing nucleoside triphosphate hydrolases"/>
    <property type="match status" value="1"/>
</dbReference>
<evidence type="ECO:0000256" key="1">
    <source>
        <dbReference type="SAM" id="MobiDB-lite"/>
    </source>
</evidence>
<dbReference type="KEGG" id="tpal:117643986"/>
<keyword evidence="4" id="KW-1185">Reference proteome</keyword>
<feature type="compositionally biased region" description="Low complexity" evidence="1">
    <location>
        <begin position="435"/>
        <end position="448"/>
    </location>
</feature>
<dbReference type="Pfam" id="PF13086">
    <property type="entry name" value="AAA_11"/>
    <property type="match status" value="1"/>
</dbReference>
<feature type="compositionally biased region" description="Basic and acidic residues" evidence="1">
    <location>
        <begin position="455"/>
        <end position="480"/>
    </location>
</feature>
<dbReference type="InterPro" id="IPR027417">
    <property type="entry name" value="P-loop_NTPase"/>
</dbReference>